<evidence type="ECO:0000313" key="14">
    <source>
        <dbReference type="Proteomes" id="UP000759131"/>
    </source>
</evidence>
<reference evidence="13" key="1">
    <citation type="submission" date="2020-11" db="EMBL/GenBank/DDBJ databases">
        <authorList>
            <person name="Tran Van P."/>
        </authorList>
    </citation>
    <scope>NUCLEOTIDE SEQUENCE</scope>
</reference>
<dbReference type="AlphaFoldDB" id="A0A7R9KCL1"/>
<dbReference type="InterPro" id="IPR036236">
    <property type="entry name" value="Znf_C2H2_sf"/>
</dbReference>
<keyword evidence="5" id="KW-0256">Endoplasmic reticulum</keyword>
<gene>
    <name evidence="13" type="ORF">OSB1V03_LOCUS228</name>
</gene>
<dbReference type="PROSITE" id="PS00028">
    <property type="entry name" value="ZINC_FINGER_C2H2_1"/>
    <property type="match status" value="1"/>
</dbReference>
<feature type="region of interest" description="Disordered" evidence="11">
    <location>
        <begin position="113"/>
        <end position="171"/>
    </location>
</feature>
<proteinExistence type="predicted"/>
<dbReference type="SUPFAM" id="SSF57667">
    <property type="entry name" value="beta-beta-alpha zinc fingers"/>
    <property type="match status" value="1"/>
</dbReference>
<comment type="catalytic activity">
    <reaction evidence="10">
        <text>L-threonyl-[protein] + UDP-N-acetyl-alpha-D-glucosamine = 3-O-(N-acetyl-beta-D-glucosaminyl)-L-threonyl-[protein] + UDP + H(+)</text>
        <dbReference type="Rhea" id="RHEA:48908"/>
        <dbReference type="Rhea" id="RHEA-COMP:11060"/>
        <dbReference type="Rhea" id="RHEA-COMP:12252"/>
        <dbReference type="ChEBI" id="CHEBI:15378"/>
        <dbReference type="ChEBI" id="CHEBI:30013"/>
        <dbReference type="ChEBI" id="CHEBI:57705"/>
        <dbReference type="ChEBI" id="CHEBI:58223"/>
        <dbReference type="ChEBI" id="CHEBI:90840"/>
        <dbReference type="EC" id="2.4.1.255"/>
    </reaction>
</comment>
<keyword evidence="3" id="KW-0808">Transferase</keyword>
<evidence type="ECO:0000256" key="11">
    <source>
        <dbReference type="SAM" id="MobiDB-lite"/>
    </source>
</evidence>
<dbReference type="InterPro" id="IPR013087">
    <property type="entry name" value="Znf_C2H2_type"/>
</dbReference>
<dbReference type="InterPro" id="IPR049625">
    <property type="entry name" value="Glyco_transf_61_cat"/>
</dbReference>
<name>A0A7R9KCL1_9ACAR</name>
<keyword evidence="2" id="KW-0328">Glycosyltransferase</keyword>
<feature type="domain" description="C2H2-type" evidence="12">
    <location>
        <begin position="388"/>
        <end position="408"/>
    </location>
</feature>
<evidence type="ECO:0000259" key="12">
    <source>
        <dbReference type="PROSITE" id="PS00028"/>
    </source>
</evidence>
<evidence type="ECO:0000256" key="7">
    <source>
        <dbReference type="ARBA" id="ARBA00040944"/>
    </source>
</evidence>
<feature type="compositionally biased region" description="Polar residues" evidence="11">
    <location>
        <begin position="134"/>
        <end position="151"/>
    </location>
</feature>
<dbReference type="PANTHER" id="PTHR20961">
    <property type="entry name" value="GLYCOSYLTRANSFERASE"/>
    <property type="match status" value="1"/>
</dbReference>
<dbReference type="Proteomes" id="UP000759131">
    <property type="component" value="Unassembled WGS sequence"/>
</dbReference>
<evidence type="ECO:0000256" key="6">
    <source>
        <dbReference type="ARBA" id="ARBA00023180"/>
    </source>
</evidence>
<dbReference type="SMART" id="SM00355">
    <property type="entry name" value="ZnF_C2H2"/>
    <property type="match status" value="3"/>
</dbReference>
<dbReference type="InterPro" id="IPR003604">
    <property type="entry name" value="Matrin/U1-like-C_Znf_C2H2"/>
</dbReference>
<dbReference type="GO" id="GO:0005788">
    <property type="term" value="C:endoplasmic reticulum lumen"/>
    <property type="evidence" value="ECO:0007669"/>
    <property type="project" value="TreeGrafter"/>
</dbReference>
<evidence type="ECO:0000256" key="3">
    <source>
        <dbReference type="ARBA" id="ARBA00022679"/>
    </source>
</evidence>
<dbReference type="GO" id="GO:0003676">
    <property type="term" value="F:nucleic acid binding"/>
    <property type="evidence" value="ECO:0007669"/>
    <property type="project" value="InterPro"/>
</dbReference>
<dbReference type="GO" id="GO:0008270">
    <property type="term" value="F:zinc ion binding"/>
    <property type="evidence" value="ECO:0007669"/>
    <property type="project" value="InterPro"/>
</dbReference>
<accession>A0A7R9KCL1</accession>
<dbReference type="EC" id="2.4.1.255" evidence="1"/>
<evidence type="ECO:0000256" key="2">
    <source>
        <dbReference type="ARBA" id="ARBA00022676"/>
    </source>
</evidence>
<protein>
    <recommendedName>
        <fullName evidence="7">EGF domain-specific O-linked N-acetylglucosamine transferase</fullName>
        <ecNumber evidence="1">2.4.1.255</ecNumber>
    </recommendedName>
    <alternativeName>
        <fullName evidence="8">Extracellular O-linked N-acetylglucosamine transferase</fullName>
    </alternativeName>
</protein>
<organism evidence="13">
    <name type="scientific">Medioppia subpectinata</name>
    <dbReference type="NCBI Taxonomy" id="1979941"/>
    <lineage>
        <taxon>Eukaryota</taxon>
        <taxon>Metazoa</taxon>
        <taxon>Ecdysozoa</taxon>
        <taxon>Arthropoda</taxon>
        <taxon>Chelicerata</taxon>
        <taxon>Arachnida</taxon>
        <taxon>Acari</taxon>
        <taxon>Acariformes</taxon>
        <taxon>Sarcoptiformes</taxon>
        <taxon>Oribatida</taxon>
        <taxon>Brachypylina</taxon>
        <taxon>Oppioidea</taxon>
        <taxon>Oppiidae</taxon>
        <taxon>Medioppia</taxon>
    </lineage>
</organism>
<dbReference type="InterPro" id="IPR007657">
    <property type="entry name" value="Glycosyltransferase_61"/>
</dbReference>
<keyword evidence="14" id="KW-1185">Reference proteome</keyword>
<evidence type="ECO:0000256" key="9">
    <source>
        <dbReference type="ARBA" id="ARBA00048317"/>
    </source>
</evidence>
<evidence type="ECO:0000256" key="5">
    <source>
        <dbReference type="ARBA" id="ARBA00022824"/>
    </source>
</evidence>
<keyword evidence="4" id="KW-0732">Signal</keyword>
<dbReference type="OrthoDB" id="529273at2759"/>
<dbReference type="SMART" id="SM00451">
    <property type="entry name" value="ZnF_U1"/>
    <property type="match status" value="2"/>
</dbReference>
<dbReference type="Pfam" id="PF04577">
    <property type="entry name" value="Glyco_transf_61"/>
    <property type="match status" value="1"/>
</dbReference>
<sequence length="1126" mass="128877">MSNQLNDNYYGFDANTNHSLVSNTNAMAAPMGPQSQPKQVHNYGHRNAVNANRRPNGHNVNNETHNSYYRRNQPYFGHNRTPGPAANQYRAQVIDYSNGTQSQPIRQYNPQNATANNYCQPMSTRPQTGLLPTPNHNQQPYGQPSQHQSYMPNANRAPAPTPNQPYHPSSSLTALQRPQQMNSYAFNNQSVPQYPIPTTYSQMSQPVPQPVPPPTVPQMVPPVAVPMPVPPPSRAPLFPLPVPPVTAQQQVNQMSGNNILVNIKVESDIESQRKSEETRSQKLLSEGMDKRTQNELNGFYCLFCEVFCNNLNAAERHVETPKHHRTKIGDNFKGIDAKFTIKSERISETRVALARKGELNKISNVIKNEYFNEGIRLKDGIGPNAYVCENCDISIASLALISEHLELHKQLAEQLRMCSKPVIGLDFICEYIDPNPSKARLYECTLCRTFTTSGEVITHVCGYAHRTNFIKRIHPKEGNKFTVETKELSLEAAKQAFELELVVGRGQYKVKHQPVPQHYAIGSGSLDQIACNYSYVQTPSPSPGPPKPVIQIELPEVKSDDQKSPLEKLFCVRLESESDANVVTKMIETITNCVFDYITKDMLPETREQNEYQLLKSLCERQDLDSFTIETLDSNKTHINVNDIQLKKKEICSEVNAGLGAECWGYERDCDESHVYLRPECPEETNGWARNELEAIKVFWDSADFGYVSQRNAEMKYFCRPKTRTNGKQLISSLKCSQYMRYCSAKNILIDFEMLSKMEEPVRYRDDVLRGEHIGGWNCDLLERDLKSEGQHKSPLQSWFAEIENFRVLSDDEECDQWVEKPTFIMKLDATVNMYHHFCDFINLYASLHLNNSFSTDNNIVVWDSYPYRSNFGVVWNAFTRNPVLNIGQFKGKKVCFRDLILPLLPRMIFGIYYNMPLIPGCRQSGLFRAFNRHLIHRLGIEAVVPQNDNLVRITMISRRTKYRQIVNEAELMAEIQALPDVSVEIHDFNHWMSFDKQMTISANSDVLIGIHGAGLTHALFQPDWAVLMELYNCDDEHCYKDLSRLRGVRYMTWTDRSKVYPQESNYKSENPQFSADAKFTNYRFDAKEFKRLVTIAVNYVRKTRPSMIDKTVANPVIKQQIKTEL</sequence>
<evidence type="ECO:0000313" key="13">
    <source>
        <dbReference type="EMBL" id="CAD7619729.1"/>
    </source>
</evidence>
<dbReference type="GO" id="GO:0097363">
    <property type="term" value="F:protein O-acetylglucosaminyltransferase activity"/>
    <property type="evidence" value="ECO:0007669"/>
    <property type="project" value="UniProtKB-EC"/>
</dbReference>
<dbReference type="PANTHER" id="PTHR20961:SF148">
    <property type="entry name" value="EGF DOMAIN-SPECIFIC O-LINKED N-ACETYLGLUCOSAMINE TRANSFERASE"/>
    <property type="match status" value="1"/>
</dbReference>
<evidence type="ECO:0000256" key="4">
    <source>
        <dbReference type="ARBA" id="ARBA00022729"/>
    </source>
</evidence>
<comment type="catalytic activity">
    <reaction evidence="9">
        <text>L-seryl-[protein] + UDP-N-acetyl-alpha-D-glucosamine = 3-O-(N-acetyl-beta-D-glucosaminyl)-L-seryl-[protein] + UDP + H(+)</text>
        <dbReference type="Rhea" id="RHEA:48904"/>
        <dbReference type="Rhea" id="RHEA-COMP:9863"/>
        <dbReference type="Rhea" id="RHEA-COMP:12251"/>
        <dbReference type="ChEBI" id="CHEBI:15378"/>
        <dbReference type="ChEBI" id="CHEBI:29999"/>
        <dbReference type="ChEBI" id="CHEBI:57705"/>
        <dbReference type="ChEBI" id="CHEBI:58223"/>
        <dbReference type="ChEBI" id="CHEBI:90838"/>
        <dbReference type="EC" id="2.4.1.255"/>
    </reaction>
</comment>
<evidence type="ECO:0000256" key="1">
    <source>
        <dbReference type="ARBA" id="ARBA00011970"/>
    </source>
</evidence>
<dbReference type="EMBL" id="CAJPIZ010000036">
    <property type="protein sequence ID" value="CAG2100159.1"/>
    <property type="molecule type" value="Genomic_DNA"/>
</dbReference>
<keyword evidence="6" id="KW-0325">Glycoprotein</keyword>
<feature type="compositionally biased region" description="Polar residues" evidence="11">
    <location>
        <begin position="113"/>
        <end position="127"/>
    </location>
</feature>
<evidence type="ECO:0000256" key="8">
    <source>
        <dbReference type="ARBA" id="ARBA00042574"/>
    </source>
</evidence>
<dbReference type="EMBL" id="OC854611">
    <property type="protein sequence ID" value="CAD7619729.1"/>
    <property type="molecule type" value="Genomic_DNA"/>
</dbReference>
<evidence type="ECO:0000256" key="10">
    <source>
        <dbReference type="ARBA" id="ARBA00049432"/>
    </source>
</evidence>